<dbReference type="GO" id="GO:0004190">
    <property type="term" value="F:aspartic-type endopeptidase activity"/>
    <property type="evidence" value="ECO:0007669"/>
    <property type="project" value="UniProtKB-KW"/>
</dbReference>
<accession>A0A7V5HYX0</accession>
<dbReference type="GO" id="GO:0008047">
    <property type="term" value="F:enzyme activator activity"/>
    <property type="evidence" value="ECO:0007669"/>
    <property type="project" value="InterPro"/>
</dbReference>
<dbReference type="InterPro" id="IPR004420">
    <property type="entry name" value="Pept_A31_hyd_mat_HycI"/>
</dbReference>
<gene>
    <name evidence="5" type="primary">hycI</name>
    <name evidence="5" type="ORF">ENL39_03140</name>
</gene>
<protein>
    <submittedName>
        <fullName evidence="5">Hydrogenase maturation peptidase HycI</fullName>
        <ecNumber evidence="5">3.4.23.51</ecNumber>
    </submittedName>
</protein>
<sequence length="159" mass="17562">MIEVIKENIQGKVVFLGIGNILREDDGVGCVFAERLNKALPNNFNQILVLNGGEAPENYLEVVVNAKADKIFIVDAVDFGGEPGDIKLFEKAQPQYGFSTHGLSLGFVLDYLKENTKAKVYIVGIQPEKVGWGEGLSYRVEKAVKDLVKDLLEYLKSKS</sequence>
<dbReference type="NCBIfam" id="TIGR00072">
    <property type="entry name" value="hydrog_prot"/>
    <property type="match status" value="1"/>
</dbReference>
<dbReference type="PANTHER" id="PTHR30302">
    <property type="entry name" value="HYDROGENASE 1 MATURATION PROTEASE"/>
    <property type="match status" value="1"/>
</dbReference>
<organism evidence="5">
    <name type="scientific">Aerophobetes bacterium</name>
    <dbReference type="NCBI Taxonomy" id="2030807"/>
    <lineage>
        <taxon>Bacteria</taxon>
        <taxon>Candidatus Aerophobota</taxon>
    </lineage>
</organism>
<comment type="similarity">
    <text evidence="1">Belongs to the peptidase A31 family.</text>
</comment>
<dbReference type="GO" id="GO:0016485">
    <property type="term" value="P:protein processing"/>
    <property type="evidence" value="ECO:0007669"/>
    <property type="project" value="TreeGrafter"/>
</dbReference>
<evidence type="ECO:0000313" key="5">
    <source>
        <dbReference type="EMBL" id="HHF98465.1"/>
    </source>
</evidence>
<evidence type="ECO:0000256" key="1">
    <source>
        <dbReference type="ARBA" id="ARBA00006814"/>
    </source>
</evidence>
<evidence type="ECO:0000256" key="3">
    <source>
        <dbReference type="ARBA" id="ARBA00022750"/>
    </source>
</evidence>
<reference evidence="5" key="1">
    <citation type="journal article" date="2020" name="mSystems">
        <title>Genome- and Community-Level Interaction Insights into Carbon Utilization and Element Cycling Functions of Hydrothermarchaeota in Hydrothermal Sediment.</title>
        <authorList>
            <person name="Zhou Z."/>
            <person name="Liu Y."/>
            <person name="Xu W."/>
            <person name="Pan J."/>
            <person name="Luo Z.H."/>
            <person name="Li M."/>
        </authorList>
    </citation>
    <scope>NUCLEOTIDE SEQUENCE [LARGE SCALE GENOMIC DNA]</scope>
    <source>
        <strain evidence="5">HyVt-92</strain>
    </source>
</reference>
<dbReference type="Gene3D" id="3.40.50.1450">
    <property type="entry name" value="HybD-like"/>
    <property type="match status" value="1"/>
</dbReference>
<dbReference type="NCBIfam" id="TIGR00142">
    <property type="entry name" value="hycI"/>
    <property type="match status" value="1"/>
</dbReference>
<dbReference type="CDD" id="cd06067">
    <property type="entry name" value="H2MP_MemB-H2evol"/>
    <property type="match status" value="1"/>
</dbReference>
<evidence type="ECO:0000256" key="2">
    <source>
        <dbReference type="ARBA" id="ARBA00022670"/>
    </source>
</evidence>
<dbReference type="Pfam" id="PF01750">
    <property type="entry name" value="HycI"/>
    <property type="match status" value="1"/>
</dbReference>
<dbReference type="Proteomes" id="UP000886070">
    <property type="component" value="Unassembled WGS sequence"/>
</dbReference>
<dbReference type="PRINTS" id="PR00446">
    <property type="entry name" value="HYDRGNUPTAKE"/>
</dbReference>
<comment type="caution">
    <text evidence="5">The sequence shown here is derived from an EMBL/GenBank/DDBJ whole genome shotgun (WGS) entry which is preliminary data.</text>
</comment>
<keyword evidence="4 5" id="KW-0378">Hydrolase</keyword>
<evidence type="ECO:0000256" key="4">
    <source>
        <dbReference type="ARBA" id="ARBA00022801"/>
    </source>
</evidence>
<keyword evidence="2" id="KW-0645">Protease</keyword>
<dbReference type="PANTHER" id="PTHR30302:SF1">
    <property type="entry name" value="HYDROGENASE 2 MATURATION PROTEASE"/>
    <property type="match status" value="1"/>
</dbReference>
<proteinExistence type="inferred from homology"/>
<keyword evidence="3" id="KW-0064">Aspartyl protease</keyword>
<dbReference type="AlphaFoldDB" id="A0A7V5HYX0"/>
<name>A0A7V5HYX0_UNCAE</name>
<dbReference type="SUPFAM" id="SSF53163">
    <property type="entry name" value="HybD-like"/>
    <property type="match status" value="1"/>
</dbReference>
<dbReference type="InterPro" id="IPR023430">
    <property type="entry name" value="Pept_HybD-like_dom_sf"/>
</dbReference>
<dbReference type="EC" id="3.4.23.51" evidence="5"/>
<dbReference type="EMBL" id="DRTT01000092">
    <property type="protein sequence ID" value="HHF98465.1"/>
    <property type="molecule type" value="Genomic_DNA"/>
</dbReference>
<dbReference type="InterPro" id="IPR000671">
    <property type="entry name" value="Peptidase_A31"/>
</dbReference>